<protein>
    <submittedName>
        <fullName evidence="1">RNA transcription regulation</fullName>
    </submittedName>
</protein>
<name>A0AA95IYY7_9RHAB</name>
<reference evidence="1" key="1">
    <citation type="submission" date="2022-09" db="EMBL/GenBank/DDBJ databases">
        <authorList>
            <person name="Valles S.M."/>
            <person name="Zhao C."/>
            <person name="Rivers A.R."/>
            <person name="Iwata R.L."/>
            <person name="Oi D.H."/>
            <person name="Cha D.H."/>
            <person name="Collignon R.M."/>
            <person name="Cox N.A."/>
            <person name="Morton G.J."/>
            <person name="Calcaterra L.A."/>
        </authorList>
    </citation>
    <scope>NUCLEOTIDE SEQUENCE</scope>
</reference>
<accession>A0AA95IYY7</accession>
<proteinExistence type="predicted"/>
<dbReference type="EMBL" id="OP518027">
    <property type="protein sequence ID" value="WAL01512.1"/>
    <property type="molecule type" value="Viral_cRNA"/>
</dbReference>
<sequence length="227" mass="26530">MTILSKIKEFVFPKPMDPPPDLFISKRPFKGKLTGYIKVDGILKIAWLEDMIEKLSPIIIINLINNTANWGLAIPHLTIFLIHILKRRLIYTTQMRTEMINQVHCQLEDLFLSQLSYIPSDSDPLLTQQTFTWELSDSHLPIILTYEMTLNLTTYNYLHKDSLLSSGYKQLILPSSKWEQFCSILLRQAEEKSFNQNELLKILNNNSKRLKKLLILKYSKHVNPFKP</sequence>
<evidence type="ECO:0000313" key="1">
    <source>
        <dbReference type="EMBL" id="WAL01512.1"/>
    </source>
</evidence>
<organism evidence="1">
    <name type="scientific">Electric ant rhabdovirus</name>
    <dbReference type="NCBI Taxonomy" id="3014874"/>
    <lineage>
        <taxon>Viruses</taxon>
        <taxon>Riboviria</taxon>
        <taxon>Orthornavirae</taxon>
        <taxon>Negarnaviricota</taxon>
        <taxon>Haploviricotina</taxon>
        <taxon>Monjiviricetes</taxon>
        <taxon>Mononegavirales</taxon>
        <taxon>Rhabdoviridae</taxon>
        <taxon>Deltarhabdovirinae</taxon>
        <taxon>Alphahymrhavirus</taxon>
        <taxon>Alphahymrhavirus electrico</taxon>
    </lineage>
</organism>